<evidence type="ECO:0000256" key="5">
    <source>
        <dbReference type="ARBA" id="ARBA00022833"/>
    </source>
</evidence>
<reference evidence="8 9" key="1">
    <citation type="submission" date="2015-09" db="EMBL/GenBank/DDBJ databases">
        <authorList>
            <consortium name="Pathogen Informatics"/>
        </authorList>
    </citation>
    <scope>NUCLEOTIDE SEQUENCE [LARGE SCALE GENOMIC DNA]</scope>
    <source>
        <strain evidence="8 9">2789STDY5834966</strain>
    </source>
</reference>
<gene>
    <name evidence="8" type="primary">dnaJ_1</name>
    <name evidence="8" type="ORF">ERS852578_00579</name>
</gene>
<evidence type="ECO:0000259" key="7">
    <source>
        <dbReference type="PROSITE" id="PS50076"/>
    </source>
</evidence>
<organism evidence="8 9">
    <name type="scientific">Anaerobutyricum hallii</name>
    <dbReference type="NCBI Taxonomy" id="39488"/>
    <lineage>
        <taxon>Bacteria</taxon>
        <taxon>Bacillati</taxon>
        <taxon>Bacillota</taxon>
        <taxon>Clostridia</taxon>
        <taxon>Lachnospirales</taxon>
        <taxon>Lachnospiraceae</taxon>
        <taxon>Anaerobutyricum</taxon>
    </lineage>
</organism>
<dbReference type="PANTHER" id="PTHR43096:SF52">
    <property type="entry name" value="DNAJ HOMOLOG 1, MITOCHONDRIAL-RELATED"/>
    <property type="match status" value="1"/>
</dbReference>
<dbReference type="SUPFAM" id="SSF46565">
    <property type="entry name" value="Chaperone J-domain"/>
    <property type="match status" value="1"/>
</dbReference>
<dbReference type="PANTHER" id="PTHR43096">
    <property type="entry name" value="DNAJ HOMOLOG 1, MITOCHONDRIAL-RELATED"/>
    <property type="match status" value="1"/>
</dbReference>
<dbReference type="Pfam" id="PF01556">
    <property type="entry name" value="DnaJ_C"/>
    <property type="match status" value="1"/>
</dbReference>
<dbReference type="InterPro" id="IPR036869">
    <property type="entry name" value="J_dom_sf"/>
</dbReference>
<dbReference type="CDD" id="cd10747">
    <property type="entry name" value="DnaJ_C"/>
    <property type="match status" value="1"/>
</dbReference>
<evidence type="ECO:0000256" key="1">
    <source>
        <dbReference type="ARBA" id="ARBA00022705"/>
    </source>
</evidence>
<evidence type="ECO:0000256" key="6">
    <source>
        <dbReference type="ARBA" id="ARBA00023186"/>
    </source>
</evidence>
<dbReference type="PRINTS" id="PR00625">
    <property type="entry name" value="JDOMAIN"/>
</dbReference>
<dbReference type="InterPro" id="IPR008971">
    <property type="entry name" value="HSP40/DnaJ_pept-bd"/>
</dbReference>
<dbReference type="GO" id="GO:0005737">
    <property type="term" value="C:cytoplasm"/>
    <property type="evidence" value="ECO:0007669"/>
    <property type="project" value="TreeGrafter"/>
</dbReference>
<dbReference type="PROSITE" id="PS00636">
    <property type="entry name" value="DNAJ_1"/>
    <property type="match status" value="1"/>
</dbReference>
<dbReference type="GO" id="GO:0008270">
    <property type="term" value="F:zinc ion binding"/>
    <property type="evidence" value="ECO:0007669"/>
    <property type="project" value="UniProtKB-KW"/>
</dbReference>
<keyword evidence="1" id="KW-0235">DNA replication</keyword>
<evidence type="ECO:0000256" key="4">
    <source>
        <dbReference type="ARBA" id="ARBA00022771"/>
    </source>
</evidence>
<evidence type="ECO:0000256" key="2">
    <source>
        <dbReference type="ARBA" id="ARBA00022723"/>
    </source>
</evidence>
<dbReference type="FunFam" id="2.60.260.20:FF:000005">
    <property type="entry name" value="Chaperone protein dnaJ 1, mitochondrial"/>
    <property type="match status" value="1"/>
</dbReference>
<dbReference type="CDD" id="cd06257">
    <property type="entry name" value="DnaJ"/>
    <property type="match status" value="1"/>
</dbReference>
<keyword evidence="6" id="KW-0143">Chaperone</keyword>
<keyword evidence="8" id="KW-0346">Stress response</keyword>
<dbReference type="Gene3D" id="1.10.287.110">
    <property type="entry name" value="DnaJ domain"/>
    <property type="match status" value="1"/>
</dbReference>
<dbReference type="InterPro" id="IPR018253">
    <property type="entry name" value="DnaJ_domain_CS"/>
</dbReference>
<sequence length="349" mass="37664">MVTKTDYYDVLGINKNADEKTIKKAYRKLAKKYHPDINPGDSNAEAKFKEVTEAYEVLSDPEKKKLYDRFGHAAFDGTGNAQSGPYGNDGGFGGFSDFGGSGGFHGGTYRSNNGNGYQEFHFEGGDMGDIFENFFGGGFKKSGFRGGSGQNGNFNNGFHGNFRQNGGFGNRQSYQTKGNDIHADIQVNFDAAAFGKKETIHLKDENGKVQALEVNIPAGIETGQSIRLKGKGTPGYNGGTAGDLFLKVIVSEKPGFKRDGQDIFNTVTIPFITAVLGGDVTVPTIYGNVRCSIKPGTQSGSKLRLRGKGIVSMKNSSVHGDQYTTVEVQVPKNLSPKAKQKLREFAAEL</sequence>
<dbReference type="Gene3D" id="2.60.260.20">
    <property type="entry name" value="Urease metallochaperone UreE, N-terminal domain"/>
    <property type="match status" value="2"/>
</dbReference>
<keyword evidence="2" id="KW-0479">Metal-binding</keyword>
<dbReference type="OrthoDB" id="9779889at2"/>
<dbReference type="InterPro" id="IPR002939">
    <property type="entry name" value="DnaJ_C"/>
</dbReference>
<dbReference type="GO" id="GO:0051082">
    <property type="term" value="F:unfolded protein binding"/>
    <property type="evidence" value="ECO:0007669"/>
    <property type="project" value="InterPro"/>
</dbReference>
<dbReference type="PROSITE" id="PS50076">
    <property type="entry name" value="DNAJ_2"/>
    <property type="match status" value="1"/>
</dbReference>
<dbReference type="RefSeq" id="WP_055182387.1">
    <property type="nucleotide sequence ID" value="NZ_CYYC01000004.1"/>
</dbReference>
<dbReference type="SMART" id="SM00271">
    <property type="entry name" value="DnaJ"/>
    <property type="match status" value="1"/>
</dbReference>
<dbReference type="Pfam" id="PF00226">
    <property type="entry name" value="DnaJ"/>
    <property type="match status" value="1"/>
</dbReference>
<proteinExistence type="predicted"/>
<dbReference type="GO" id="GO:0042026">
    <property type="term" value="P:protein refolding"/>
    <property type="evidence" value="ECO:0007669"/>
    <property type="project" value="TreeGrafter"/>
</dbReference>
<evidence type="ECO:0000313" key="8">
    <source>
        <dbReference type="EMBL" id="CUM83752.1"/>
    </source>
</evidence>
<feature type="domain" description="J" evidence="7">
    <location>
        <begin position="6"/>
        <end position="71"/>
    </location>
</feature>
<accession>A0A173S0C5</accession>
<keyword evidence="5" id="KW-0862">Zinc</keyword>
<keyword evidence="4" id="KW-0863">Zinc-finger</keyword>
<dbReference type="EMBL" id="CYYC01000004">
    <property type="protein sequence ID" value="CUM83752.1"/>
    <property type="molecule type" value="Genomic_DNA"/>
</dbReference>
<dbReference type="Proteomes" id="UP000095390">
    <property type="component" value="Unassembled WGS sequence"/>
</dbReference>
<dbReference type="SUPFAM" id="SSF49493">
    <property type="entry name" value="HSP40/DnaJ peptide-binding domain"/>
    <property type="match status" value="2"/>
</dbReference>
<dbReference type="InterPro" id="IPR001623">
    <property type="entry name" value="DnaJ_domain"/>
</dbReference>
<evidence type="ECO:0000256" key="3">
    <source>
        <dbReference type="ARBA" id="ARBA00022737"/>
    </source>
</evidence>
<dbReference type="AlphaFoldDB" id="A0A173S0C5"/>
<evidence type="ECO:0000313" key="9">
    <source>
        <dbReference type="Proteomes" id="UP000095390"/>
    </source>
</evidence>
<protein>
    <submittedName>
        <fullName evidence="8">Heat shock protein J</fullName>
    </submittedName>
</protein>
<name>A0A173S0C5_9FIRM</name>
<keyword evidence="3" id="KW-0677">Repeat</keyword>
<dbReference type="GO" id="GO:0006260">
    <property type="term" value="P:DNA replication"/>
    <property type="evidence" value="ECO:0007669"/>
    <property type="project" value="UniProtKB-KW"/>
</dbReference>